<feature type="signal peptide" evidence="1">
    <location>
        <begin position="1"/>
        <end position="26"/>
    </location>
</feature>
<feature type="chain" id="PRO_5015601486" description="Phytocyanin domain-containing protein" evidence="1">
    <location>
        <begin position="27"/>
        <end position="96"/>
    </location>
</feature>
<dbReference type="InterPro" id="IPR039391">
    <property type="entry name" value="Phytocyanin-like"/>
</dbReference>
<feature type="domain" description="Phytocyanin" evidence="2">
    <location>
        <begin position="1"/>
        <end position="96"/>
    </location>
</feature>
<dbReference type="PROSITE" id="PS51485">
    <property type="entry name" value="PHYTOCYANIN"/>
    <property type="match status" value="1"/>
</dbReference>
<evidence type="ECO:0000313" key="3">
    <source>
        <dbReference type="EMBL" id="PWA87796.1"/>
    </source>
</evidence>
<dbReference type="GO" id="GO:0009055">
    <property type="term" value="F:electron transfer activity"/>
    <property type="evidence" value="ECO:0007669"/>
    <property type="project" value="InterPro"/>
</dbReference>
<reference evidence="3 4" key="1">
    <citation type="journal article" date="2018" name="Mol. Plant">
        <title>The genome of Artemisia annua provides insight into the evolution of Asteraceae family and artemisinin biosynthesis.</title>
        <authorList>
            <person name="Shen Q."/>
            <person name="Zhang L."/>
            <person name="Liao Z."/>
            <person name="Wang S."/>
            <person name="Yan T."/>
            <person name="Shi P."/>
            <person name="Liu M."/>
            <person name="Fu X."/>
            <person name="Pan Q."/>
            <person name="Wang Y."/>
            <person name="Lv Z."/>
            <person name="Lu X."/>
            <person name="Zhang F."/>
            <person name="Jiang W."/>
            <person name="Ma Y."/>
            <person name="Chen M."/>
            <person name="Hao X."/>
            <person name="Li L."/>
            <person name="Tang Y."/>
            <person name="Lv G."/>
            <person name="Zhou Y."/>
            <person name="Sun X."/>
            <person name="Brodelius P.E."/>
            <person name="Rose J.K.C."/>
            <person name="Tang K."/>
        </authorList>
    </citation>
    <scope>NUCLEOTIDE SEQUENCE [LARGE SCALE GENOMIC DNA]</scope>
    <source>
        <strain evidence="4">cv. Huhao1</strain>
        <tissue evidence="3">Leaf</tissue>
    </source>
</reference>
<dbReference type="InterPro" id="IPR003245">
    <property type="entry name" value="Phytocyanin_dom"/>
</dbReference>
<dbReference type="EMBL" id="PKPP01000876">
    <property type="protein sequence ID" value="PWA87796.1"/>
    <property type="molecule type" value="Genomic_DNA"/>
</dbReference>
<keyword evidence="4" id="KW-1185">Reference proteome</keyword>
<sequence>MGKVKLNLLIVMAMVAITMEFHCIAAKDHYVGDSFGWARPKVTLAGYDACDGSNPIQLYTSGPATVSINTRSQHFFICTVRDHCKAGQKFVVNLRS</sequence>
<protein>
    <recommendedName>
        <fullName evidence="2">Phytocyanin domain-containing protein</fullName>
    </recommendedName>
</protein>
<keyword evidence="1" id="KW-0732">Signal</keyword>
<dbReference type="SUPFAM" id="SSF49503">
    <property type="entry name" value="Cupredoxins"/>
    <property type="match status" value="1"/>
</dbReference>
<proteinExistence type="predicted"/>
<dbReference type="OrthoDB" id="5421909at2759"/>
<dbReference type="Gene3D" id="2.60.40.420">
    <property type="entry name" value="Cupredoxins - blue copper proteins"/>
    <property type="match status" value="1"/>
</dbReference>
<organism evidence="3 4">
    <name type="scientific">Artemisia annua</name>
    <name type="common">Sweet wormwood</name>
    <dbReference type="NCBI Taxonomy" id="35608"/>
    <lineage>
        <taxon>Eukaryota</taxon>
        <taxon>Viridiplantae</taxon>
        <taxon>Streptophyta</taxon>
        <taxon>Embryophyta</taxon>
        <taxon>Tracheophyta</taxon>
        <taxon>Spermatophyta</taxon>
        <taxon>Magnoliopsida</taxon>
        <taxon>eudicotyledons</taxon>
        <taxon>Gunneridae</taxon>
        <taxon>Pentapetalae</taxon>
        <taxon>asterids</taxon>
        <taxon>campanulids</taxon>
        <taxon>Asterales</taxon>
        <taxon>Asteraceae</taxon>
        <taxon>Asteroideae</taxon>
        <taxon>Anthemideae</taxon>
        <taxon>Artemisiinae</taxon>
        <taxon>Artemisia</taxon>
    </lineage>
</organism>
<evidence type="ECO:0000259" key="2">
    <source>
        <dbReference type="PROSITE" id="PS51485"/>
    </source>
</evidence>
<evidence type="ECO:0000313" key="4">
    <source>
        <dbReference type="Proteomes" id="UP000245207"/>
    </source>
</evidence>
<gene>
    <name evidence="3" type="ORF">CTI12_AA066120</name>
</gene>
<accession>A0A2U1PPV6</accession>
<dbReference type="GO" id="GO:0005886">
    <property type="term" value="C:plasma membrane"/>
    <property type="evidence" value="ECO:0007669"/>
    <property type="project" value="TreeGrafter"/>
</dbReference>
<dbReference type="Pfam" id="PF02298">
    <property type="entry name" value="Cu_bind_like"/>
    <property type="match status" value="1"/>
</dbReference>
<dbReference type="AlphaFoldDB" id="A0A2U1PPV6"/>
<dbReference type="PANTHER" id="PTHR33021">
    <property type="entry name" value="BLUE COPPER PROTEIN"/>
    <property type="match status" value="1"/>
</dbReference>
<comment type="caution">
    <text evidence="3">The sequence shown here is derived from an EMBL/GenBank/DDBJ whole genome shotgun (WGS) entry which is preliminary data.</text>
</comment>
<dbReference type="InterPro" id="IPR008972">
    <property type="entry name" value="Cupredoxin"/>
</dbReference>
<dbReference type="Proteomes" id="UP000245207">
    <property type="component" value="Unassembled WGS sequence"/>
</dbReference>
<dbReference type="PANTHER" id="PTHR33021:SF496">
    <property type="entry name" value="OS08G0482700 PROTEIN"/>
    <property type="match status" value="1"/>
</dbReference>
<name>A0A2U1PPV6_ARTAN</name>
<dbReference type="STRING" id="35608.A0A2U1PPV6"/>
<evidence type="ECO:0000256" key="1">
    <source>
        <dbReference type="SAM" id="SignalP"/>
    </source>
</evidence>